<name>A0A1I7HM89_9FIRM</name>
<accession>A0A1I7HM89</accession>
<keyword evidence="4" id="KW-1003">Cell membrane</keyword>
<dbReference type="EMBL" id="FPBT01000020">
    <property type="protein sequence ID" value="SFU61751.1"/>
    <property type="molecule type" value="Genomic_DNA"/>
</dbReference>
<feature type="domain" description="Histidine kinase" evidence="12">
    <location>
        <begin position="126"/>
        <end position="342"/>
    </location>
</feature>
<keyword evidence="10 11" id="KW-0472">Membrane</keyword>
<sequence>MEKLRIVPYLKQFSMQGITWAVTSGIFLLLGALENLDPAVWRYALLLSGTLLVLSIFTQCSRERRKTEAVTECRLQAPEITAPLPVPSSPSEQQEQQLIAALQQSLFEQESRTKNQQDEMLNYYTMWVHQIKTPIAALDLLIQGSDSEASSDMDLELRRIRQYVEMVLSYQRLGSEQTDFLFQNTDLDRVIRTCIKKQSVFFIRKHLSLDFRPTGRTINTDRKWLSFALEQILSNAVKYTQEGGRIRIAETPPEKTLPPADRPAENGFSLVIEDNGIGIREEDLPRIFDRGFTGRNGREHQKATGIGLYLTAETLKRLGCGISAESEPGRGTRIFVYFPESRRGTMLE</sequence>
<evidence type="ECO:0000256" key="11">
    <source>
        <dbReference type="SAM" id="Phobius"/>
    </source>
</evidence>
<dbReference type="Gene3D" id="3.30.565.10">
    <property type="entry name" value="Histidine kinase-like ATPase, C-terminal domain"/>
    <property type="match status" value="1"/>
</dbReference>
<gene>
    <name evidence="13" type="ORF">SAMN05216508_1203</name>
</gene>
<dbReference type="OrthoDB" id="9780487at2"/>
<feature type="transmembrane region" description="Helical" evidence="11">
    <location>
        <begin position="39"/>
        <end position="57"/>
    </location>
</feature>
<evidence type="ECO:0000256" key="7">
    <source>
        <dbReference type="ARBA" id="ARBA00022777"/>
    </source>
</evidence>
<dbReference type="InterPro" id="IPR005467">
    <property type="entry name" value="His_kinase_dom"/>
</dbReference>
<comment type="catalytic activity">
    <reaction evidence="1">
        <text>ATP + protein L-histidine = ADP + protein N-phospho-L-histidine.</text>
        <dbReference type="EC" id="2.7.13.3"/>
    </reaction>
</comment>
<dbReference type="InterPro" id="IPR004358">
    <property type="entry name" value="Sig_transdc_His_kin-like_C"/>
</dbReference>
<dbReference type="SMART" id="SM00387">
    <property type="entry name" value="HATPase_c"/>
    <property type="match status" value="1"/>
</dbReference>
<keyword evidence="6 11" id="KW-0812">Transmembrane</keyword>
<evidence type="ECO:0000256" key="10">
    <source>
        <dbReference type="ARBA" id="ARBA00023136"/>
    </source>
</evidence>
<protein>
    <recommendedName>
        <fullName evidence="3">histidine kinase</fullName>
        <ecNumber evidence="3">2.7.13.3</ecNumber>
    </recommendedName>
</protein>
<evidence type="ECO:0000256" key="8">
    <source>
        <dbReference type="ARBA" id="ARBA00022989"/>
    </source>
</evidence>
<organism evidence="13 14">
    <name type="scientific">Eubacterium pyruvativorans</name>
    <dbReference type="NCBI Taxonomy" id="155865"/>
    <lineage>
        <taxon>Bacteria</taxon>
        <taxon>Bacillati</taxon>
        <taxon>Bacillota</taxon>
        <taxon>Clostridia</taxon>
        <taxon>Eubacteriales</taxon>
        <taxon>Eubacteriaceae</taxon>
        <taxon>Eubacterium</taxon>
    </lineage>
</organism>
<evidence type="ECO:0000313" key="13">
    <source>
        <dbReference type="EMBL" id="SFU61751.1"/>
    </source>
</evidence>
<comment type="subcellular location">
    <subcellularLocation>
        <location evidence="2">Cell membrane</location>
        <topology evidence="2">Multi-pass membrane protein</topology>
    </subcellularLocation>
</comment>
<dbReference type="GO" id="GO:0000155">
    <property type="term" value="F:phosphorelay sensor kinase activity"/>
    <property type="evidence" value="ECO:0007669"/>
    <property type="project" value="TreeGrafter"/>
</dbReference>
<evidence type="ECO:0000259" key="12">
    <source>
        <dbReference type="PROSITE" id="PS50109"/>
    </source>
</evidence>
<evidence type="ECO:0000256" key="1">
    <source>
        <dbReference type="ARBA" id="ARBA00000085"/>
    </source>
</evidence>
<dbReference type="InterPro" id="IPR036890">
    <property type="entry name" value="HATPase_C_sf"/>
</dbReference>
<evidence type="ECO:0000313" key="14">
    <source>
        <dbReference type="Proteomes" id="UP000198817"/>
    </source>
</evidence>
<dbReference type="PROSITE" id="PS50109">
    <property type="entry name" value="HIS_KIN"/>
    <property type="match status" value="1"/>
</dbReference>
<dbReference type="InterPro" id="IPR003594">
    <property type="entry name" value="HATPase_dom"/>
</dbReference>
<dbReference type="GO" id="GO:0004721">
    <property type="term" value="F:phosphoprotein phosphatase activity"/>
    <property type="evidence" value="ECO:0007669"/>
    <property type="project" value="TreeGrafter"/>
</dbReference>
<proteinExistence type="predicted"/>
<dbReference type="GO" id="GO:0005886">
    <property type="term" value="C:plasma membrane"/>
    <property type="evidence" value="ECO:0007669"/>
    <property type="project" value="UniProtKB-SubCell"/>
</dbReference>
<dbReference type="STRING" id="155865.SAMN05216515_1213"/>
<dbReference type="PANTHER" id="PTHR45453">
    <property type="entry name" value="PHOSPHATE REGULON SENSOR PROTEIN PHOR"/>
    <property type="match status" value="1"/>
</dbReference>
<dbReference type="RefSeq" id="WP_090471637.1">
    <property type="nucleotide sequence ID" value="NZ_FOWF01000021.1"/>
</dbReference>
<evidence type="ECO:0000256" key="3">
    <source>
        <dbReference type="ARBA" id="ARBA00012438"/>
    </source>
</evidence>
<evidence type="ECO:0000256" key="2">
    <source>
        <dbReference type="ARBA" id="ARBA00004651"/>
    </source>
</evidence>
<keyword evidence="14" id="KW-1185">Reference proteome</keyword>
<evidence type="ECO:0000256" key="4">
    <source>
        <dbReference type="ARBA" id="ARBA00022475"/>
    </source>
</evidence>
<dbReference type="EC" id="2.7.13.3" evidence="3"/>
<feature type="transmembrane region" description="Helical" evidence="11">
    <location>
        <begin position="12"/>
        <end position="33"/>
    </location>
</feature>
<dbReference type="PANTHER" id="PTHR45453:SF2">
    <property type="entry name" value="HISTIDINE KINASE"/>
    <property type="match status" value="1"/>
</dbReference>
<keyword evidence="5" id="KW-0808">Transferase</keyword>
<keyword evidence="7" id="KW-0418">Kinase</keyword>
<keyword evidence="9" id="KW-0902">Two-component regulatory system</keyword>
<reference evidence="13 14" key="1">
    <citation type="submission" date="2016-10" db="EMBL/GenBank/DDBJ databases">
        <authorList>
            <person name="de Groot N.N."/>
        </authorList>
    </citation>
    <scope>NUCLEOTIDE SEQUENCE [LARGE SCALE GENOMIC DNA]</scope>
    <source>
        <strain evidence="13 14">KHGC13</strain>
    </source>
</reference>
<dbReference type="PRINTS" id="PR00344">
    <property type="entry name" value="BCTRLSENSOR"/>
</dbReference>
<evidence type="ECO:0000256" key="5">
    <source>
        <dbReference type="ARBA" id="ARBA00022679"/>
    </source>
</evidence>
<dbReference type="Proteomes" id="UP000198817">
    <property type="component" value="Unassembled WGS sequence"/>
</dbReference>
<dbReference type="SUPFAM" id="SSF55874">
    <property type="entry name" value="ATPase domain of HSP90 chaperone/DNA topoisomerase II/histidine kinase"/>
    <property type="match status" value="1"/>
</dbReference>
<dbReference type="AlphaFoldDB" id="A0A1I7HM89"/>
<evidence type="ECO:0000256" key="6">
    <source>
        <dbReference type="ARBA" id="ARBA00022692"/>
    </source>
</evidence>
<evidence type="ECO:0000256" key="9">
    <source>
        <dbReference type="ARBA" id="ARBA00023012"/>
    </source>
</evidence>
<keyword evidence="8 11" id="KW-1133">Transmembrane helix</keyword>
<dbReference type="Pfam" id="PF02518">
    <property type="entry name" value="HATPase_c"/>
    <property type="match status" value="1"/>
</dbReference>
<dbReference type="GO" id="GO:0016036">
    <property type="term" value="P:cellular response to phosphate starvation"/>
    <property type="evidence" value="ECO:0007669"/>
    <property type="project" value="TreeGrafter"/>
</dbReference>
<dbReference type="InterPro" id="IPR050351">
    <property type="entry name" value="BphY/WalK/GraS-like"/>
</dbReference>